<name>A0A1T4N1G7_9BACT</name>
<dbReference type="EMBL" id="FUWZ01000001">
    <property type="protein sequence ID" value="SJZ73220.1"/>
    <property type="molecule type" value="Genomic_DNA"/>
</dbReference>
<keyword evidence="2" id="KW-1185">Reference proteome</keyword>
<proteinExistence type="predicted"/>
<dbReference type="Proteomes" id="UP000190367">
    <property type="component" value="Unassembled WGS sequence"/>
</dbReference>
<evidence type="ECO:0000313" key="1">
    <source>
        <dbReference type="EMBL" id="SJZ73220.1"/>
    </source>
</evidence>
<dbReference type="RefSeq" id="WP_078667987.1">
    <property type="nucleotide sequence ID" value="NZ_FUWZ01000001.1"/>
</dbReference>
<accession>A0A1T4N1G7</accession>
<dbReference type="STRING" id="634771.SAMN04488128_1011381"/>
<organism evidence="1 2">
    <name type="scientific">Chitinophaga eiseniae</name>
    <dbReference type="NCBI Taxonomy" id="634771"/>
    <lineage>
        <taxon>Bacteria</taxon>
        <taxon>Pseudomonadati</taxon>
        <taxon>Bacteroidota</taxon>
        <taxon>Chitinophagia</taxon>
        <taxon>Chitinophagales</taxon>
        <taxon>Chitinophagaceae</taxon>
        <taxon>Chitinophaga</taxon>
    </lineage>
</organism>
<protein>
    <submittedName>
        <fullName evidence="1">Uncharacterized protein</fullName>
    </submittedName>
</protein>
<dbReference type="AlphaFoldDB" id="A0A1T4N1G7"/>
<evidence type="ECO:0000313" key="2">
    <source>
        <dbReference type="Proteomes" id="UP000190367"/>
    </source>
</evidence>
<dbReference type="OrthoDB" id="7066494at2"/>
<sequence>MSTHKQAPDWYAPFAVYDKADYFHNVHPVEWRAQLQSSTGGRLFHIKYYGELFRWEVKQEPRHIELHEKHYGKNFNGLITSTDEAPELIYAADIHTGEEILLFDGARQGHDNYFCNEWSPEQRNNRPATQIYTDAAGNSVFEIVLHAFFNIDYEDELDTFLNEDGELRLITGEKTDLAHLQRNGFDAFAIDAHTEQGEFVSIHSAELA</sequence>
<reference evidence="2" key="1">
    <citation type="submission" date="2017-02" db="EMBL/GenBank/DDBJ databases">
        <authorList>
            <person name="Varghese N."/>
            <person name="Submissions S."/>
        </authorList>
    </citation>
    <scope>NUCLEOTIDE SEQUENCE [LARGE SCALE GENOMIC DNA]</scope>
    <source>
        <strain evidence="2">DSM 22224</strain>
    </source>
</reference>
<gene>
    <name evidence="1" type="ORF">SAMN04488128_1011381</name>
</gene>